<comment type="caution">
    <text evidence="1">The sequence shown here is derived from an EMBL/GenBank/DDBJ whole genome shotgun (WGS) entry which is preliminary data.</text>
</comment>
<gene>
    <name evidence="1" type="ORF">IPO85_07520</name>
</gene>
<sequence length="140" mass="16601">MLSAFKWVFIIAHGSLIISSCYCAKSKSVYVQLDLQQVTLQKFIPGEPNQESYWQIKWNSTDTMFSAVYYNDYSGLINRSMDNTYSAYMHLNQHERNSKLKQLIKKHQLVFQLKHQKMKICCCRKLYHFRSSLFAQRKGK</sequence>
<evidence type="ECO:0000313" key="1">
    <source>
        <dbReference type="EMBL" id="MBK9717347.1"/>
    </source>
</evidence>
<dbReference type="PROSITE" id="PS51257">
    <property type="entry name" value="PROKAR_LIPOPROTEIN"/>
    <property type="match status" value="1"/>
</dbReference>
<protein>
    <submittedName>
        <fullName evidence="1">Uncharacterized protein</fullName>
    </submittedName>
</protein>
<evidence type="ECO:0000313" key="2">
    <source>
        <dbReference type="Proteomes" id="UP000808349"/>
    </source>
</evidence>
<dbReference type="EMBL" id="JADKFW010000004">
    <property type="protein sequence ID" value="MBK9717347.1"/>
    <property type="molecule type" value="Genomic_DNA"/>
</dbReference>
<dbReference type="Proteomes" id="UP000808349">
    <property type="component" value="Unassembled WGS sequence"/>
</dbReference>
<proteinExistence type="predicted"/>
<dbReference type="AlphaFoldDB" id="A0A9D7S7I2"/>
<name>A0A9D7S7I2_9BACT</name>
<organism evidence="1 2">
    <name type="scientific">Candidatus Defluviibacterium haderslevense</name>
    <dbReference type="NCBI Taxonomy" id="2981993"/>
    <lineage>
        <taxon>Bacteria</taxon>
        <taxon>Pseudomonadati</taxon>
        <taxon>Bacteroidota</taxon>
        <taxon>Saprospiria</taxon>
        <taxon>Saprospirales</taxon>
        <taxon>Saprospiraceae</taxon>
        <taxon>Candidatus Defluviibacterium</taxon>
    </lineage>
</organism>
<accession>A0A9D7S7I2</accession>
<reference evidence="1 2" key="1">
    <citation type="submission" date="2020-10" db="EMBL/GenBank/DDBJ databases">
        <title>Connecting structure to function with the recovery of over 1000 high-quality activated sludge metagenome-assembled genomes encoding full-length rRNA genes using long-read sequencing.</title>
        <authorList>
            <person name="Singleton C.M."/>
            <person name="Petriglieri F."/>
            <person name="Kristensen J.M."/>
            <person name="Kirkegaard R.H."/>
            <person name="Michaelsen T.Y."/>
            <person name="Andersen M.H."/>
            <person name="Karst S.M."/>
            <person name="Dueholm M.S."/>
            <person name="Nielsen P.H."/>
            <person name="Albertsen M."/>
        </authorList>
    </citation>
    <scope>NUCLEOTIDE SEQUENCE [LARGE SCALE GENOMIC DNA]</scope>
    <source>
        <strain evidence="1">Ribe_18-Q3-R11-54_BAT3C.373</strain>
    </source>
</reference>